<name>A0A0H4T833_9EURY</name>
<accession>A0A0H4T833</accession>
<dbReference type="EMBL" id="KT007004">
    <property type="protein sequence ID" value="AKQ02885.1"/>
    <property type="molecule type" value="Genomic_DNA"/>
</dbReference>
<evidence type="ECO:0008006" key="2">
    <source>
        <dbReference type="Google" id="ProtNLM"/>
    </source>
</evidence>
<reference evidence="1" key="1">
    <citation type="journal article" date="2015" name="ISME J.">
        <title>Aquifer environment selects for microbial species cohorts in sediment and groundwater.</title>
        <authorList>
            <person name="Hug L.A."/>
            <person name="Thomas B.C."/>
            <person name="Brown C.T."/>
            <person name="Frischkorn K.R."/>
            <person name="Williams K.H."/>
            <person name="Tringe S.G."/>
            <person name="Banfield J.F."/>
        </authorList>
    </citation>
    <scope>NUCLEOTIDE SEQUENCE</scope>
</reference>
<organism evidence="1">
    <name type="scientific">uncultured euryarchaeote Rifle_16ft_4_minimus_37789</name>
    <dbReference type="NCBI Taxonomy" id="1665195"/>
    <lineage>
        <taxon>Archaea</taxon>
        <taxon>Methanobacteriati</taxon>
        <taxon>Methanobacteriota</taxon>
        <taxon>environmental samples</taxon>
    </lineage>
</organism>
<dbReference type="AlphaFoldDB" id="A0A0H4T833"/>
<proteinExistence type="predicted"/>
<sequence>MDELTWKILALTAKRGLIGATREDFFRETRGVRYEDLESAIRSLEAEQYIQIEWTGPNKFIVTVTEKGSKLAAAEYEKQLKAYRDRIDAQRRAVGGVEKI</sequence>
<evidence type="ECO:0000313" key="1">
    <source>
        <dbReference type="EMBL" id="AKQ02885.1"/>
    </source>
</evidence>
<protein>
    <recommendedName>
        <fullName evidence="2">MarR family transcriptional regulator</fullName>
    </recommendedName>
</protein>